<name>A0AAT9FH57_9BACT</name>
<organism evidence="1">
    <name type="scientific">Oceaniferula spumae</name>
    <dbReference type="NCBI Taxonomy" id="2979115"/>
    <lineage>
        <taxon>Bacteria</taxon>
        <taxon>Pseudomonadati</taxon>
        <taxon>Verrucomicrobiota</taxon>
        <taxon>Verrucomicrobiia</taxon>
        <taxon>Verrucomicrobiales</taxon>
        <taxon>Verrucomicrobiaceae</taxon>
        <taxon>Oceaniferula</taxon>
    </lineage>
</organism>
<evidence type="ECO:0000313" key="1">
    <source>
        <dbReference type="EMBL" id="BDS05288.1"/>
    </source>
</evidence>
<sequence length="70" mass="8008">MLDNEHGAFYVAVLSQAQNGHIHARVAVNAQILPTTALKAPFYNHYLQLRTMHVMRGCKYRRHDAVSFPM</sequence>
<reference evidence="1" key="1">
    <citation type="submission" date="2024-07" db="EMBL/GenBank/DDBJ databases">
        <title>Complete genome sequence of Verrucomicrobiaceae bacterium NT6N.</title>
        <authorList>
            <person name="Huang C."/>
            <person name="Takami H."/>
            <person name="Hamasaki K."/>
        </authorList>
    </citation>
    <scope>NUCLEOTIDE SEQUENCE</scope>
    <source>
        <strain evidence="1">NT6N</strain>
    </source>
</reference>
<protein>
    <submittedName>
        <fullName evidence="1">Uncharacterized protein</fullName>
    </submittedName>
</protein>
<dbReference type="AlphaFoldDB" id="A0AAT9FH57"/>
<accession>A0AAT9FH57</accession>
<dbReference type="KEGG" id="osu:NT6N_03280"/>
<gene>
    <name evidence="1" type="ORF">NT6N_03280</name>
</gene>
<dbReference type="EMBL" id="AP026866">
    <property type="protein sequence ID" value="BDS05288.1"/>
    <property type="molecule type" value="Genomic_DNA"/>
</dbReference>
<proteinExistence type="predicted"/>